<dbReference type="KEGG" id="rul:UC8_41030"/>
<proteinExistence type="predicted"/>
<evidence type="ECO:0000313" key="2">
    <source>
        <dbReference type="Proteomes" id="UP000325286"/>
    </source>
</evidence>
<accession>A0A5B9R6U6</accession>
<reference evidence="1 2" key="1">
    <citation type="submission" date="2019-08" db="EMBL/GenBank/DDBJ databases">
        <title>Deep-cultivation of Planctomycetes and their phenomic and genomic characterization uncovers novel biology.</title>
        <authorList>
            <person name="Wiegand S."/>
            <person name="Jogler M."/>
            <person name="Boedeker C."/>
            <person name="Pinto D."/>
            <person name="Vollmers J."/>
            <person name="Rivas-Marin E."/>
            <person name="Kohn T."/>
            <person name="Peeters S.H."/>
            <person name="Heuer A."/>
            <person name="Rast P."/>
            <person name="Oberbeckmann S."/>
            <person name="Bunk B."/>
            <person name="Jeske O."/>
            <person name="Meyerdierks A."/>
            <person name="Storesund J.E."/>
            <person name="Kallscheuer N."/>
            <person name="Luecker S."/>
            <person name="Lage O.M."/>
            <person name="Pohl T."/>
            <person name="Merkel B.J."/>
            <person name="Hornburger P."/>
            <person name="Mueller R.-W."/>
            <person name="Bruemmer F."/>
            <person name="Labrenz M."/>
            <person name="Spormann A.M."/>
            <person name="Op den Camp H."/>
            <person name="Overmann J."/>
            <person name="Amann R."/>
            <person name="Jetten M.S.M."/>
            <person name="Mascher T."/>
            <person name="Medema M.H."/>
            <person name="Devos D.P."/>
            <person name="Kaster A.-K."/>
            <person name="Ovreas L."/>
            <person name="Rohde M."/>
            <person name="Galperin M.Y."/>
            <person name="Jogler C."/>
        </authorList>
    </citation>
    <scope>NUCLEOTIDE SEQUENCE [LARGE SCALE GENOMIC DNA]</scope>
    <source>
        <strain evidence="1 2">UC8</strain>
    </source>
</reference>
<organism evidence="1 2">
    <name type="scientific">Roseimaritima ulvae</name>
    <dbReference type="NCBI Taxonomy" id="980254"/>
    <lineage>
        <taxon>Bacteria</taxon>
        <taxon>Pseudomonadati</taxon>
        <taxon>Planctomycetota</taxon>
        <taxon>Planctomycetia</taxon>
        <taxon>Pirellulales</taxon>
        <taxon>Pirellulaceae</taxon>
        <taxon>Roseimaritima</taxon>
    </lineage>
</organism>
<dbReference type="AlphaFoldDB" id="A0A5B9R6U6"/>
<dbReference type="EMBL" id="CP042914">
    <property type="protein sequence ID" value="QEG42073.1"/>
    <property type="molecule type" value="Genomic_DNA"/>
</dbReference>
<evidence type="ECO:0000313" key="1">
    <source>
        <dbReference type="EMBL" id="QEG42073.1"/>
    </source>
</evidence>
<gene>
    <name evidence="1" type="ORF">UC8_41030</name>
</gene>
<dbReference type="Proteomes" id="UP000325286">
    <property type="component" value="Chromosome"/>
</dbReference>
<protein>
    <submittedName>
        <fullName evidence="1">Uncharacterized protein</fullName>
    </submittedName>
</protein>
<name>A0A5B9R6U6_9BACT</name>
<sequence length="52" mass="6140">MSISSLDHEYPDSYRLKLDVHYDRDPVRGFYEDVFPAYDASFYSNFPLQSGQ</sequence>
<keyword evidence="2" id="KW-1185">Reference proteome</keyword>